<proteinExistence type="predicted"/>
<gene>
    <name evidence="1" type="ORF">A1OE_1450</name>
</gene>
<protein>
    <submittedName>
        <fullName evidence="1">Uncharacterized protein</fullName>
    </submittedName>
</protein>
<dbReference type="KEGG" id="thal:A1OE_1450"/>
<sequence>MLIAYSSDIFILYMHNVCSLHLLRIKTVFPTVKYINLFFFQKLY</sequence>
<organism evidence="1 2">
    <name type="scientific">Candidatus Endolissoclinum faulkneri L2</name>
    <dbReference type="NCBI Taxonomy" id="1193729"/>
    <lineage>
        <taxon>Bacteria</taxon>
        <taxon>Pseudomonadati</taxon>
        <taxon>Pseudomonadota</taxon>
        <taxon>Alphaproteobacteria</taxon>
        <taxon>Rhodospirillales</taxon>
        <taxon>Rhodospirillaceae</taxon>
        <taxon>Candidatus Endolissoclinum</taxon>
    </lineage>
</organism>
<keyword evidence="2" id="KW-1185">Reference proteome</keyword>
<evidence type="ECO:0000313" key="2">
    <source>
        <dbReference type="Proteomes" id="UP000010077"/>
    </source>
</evidence>
<reference evidence="1 2" key="1">
    <citation type="journal article" date="2012" name="Proc. Natl. Acad. Sci. U.S.A.">
        <title>Genome streamlining and chemical defense in a coral reef symbiosis.</title>
        <authorList>
            <person name="Kwan J.C."/>
            <person name="Donia M.S."/>
            <person name="Han A.W."/>
            <person name="Hirose E."/>
            <person name="Haygood M.G."/>
            <person name="Schmidt E.W."/>
        </authorList>
    </citation>
    <scope>NUCLEOTIDE SEQUENCE [LARGE SCALE GENOMIC DNA]</scope>
    <source>
        <strain evidence="1 2">L2</strain>
    </source>
</reference>
<dbReference type="STRING" id="1193729.A1OE_1450"/>
<accession>K7YSS7</accession>
<dbReference type="Proteomes" id="UP000010077">
    <property type="component" value="Chromosome"/>
</dbReference>
<name>K7YSS7_9PROT</name>
<dbReference type="HOGENOM" id="CLU_3213819_0_0_5"/>
<dbReference type="AlphaFoldDB" id="K7YSS7"/>
<evidence type="ECO:0000313" key="1">
    <source>
        <dbReference type="EMBL" id="AFX99619.1"/>
    </source>
</evidence>
<dbReference type="EMBL" id="CP003539">
    <property type="protein sequence ID" value="AFX99619.1"/>
    <property type="molecule type" value="Genomic_DNA"/>
</dbReference>